<dbReference type="InterPro" id="IPR027417">
    <property type="entry name" value="P-loop_NTPase"/>
</dbReference>
<sequence>MKTMMRSKKICASCEASDVLEQGTKWAILEKPFHFKNWQVRQHSMVAPGLEFGNPSMVMALAGNKSDLVEARKVTAEEAQAYAQENGLFFMETSAKTATNVNDIFYEIAKRLPQAQPASNPPGMVLTNRPTERTANASCCS</sequence>
<name>A0A3S3NAZ7_9MAGN</name>
<keyword evidence="1" id="KW-0547">Nucleotide-binding</keyword>
<dbReference type="PROSITE" id="PS51419">
    <property type="entry name" value="RAB"/>
    <property type="match status" value="1"/>
</dbReference>
<organism evidence="3 4">
    <name type="scientific">Cinnamomum micranthum f. kanehirae</name>
    <dbReference type="NCBI Taxonomy" id="337451"/>
    <lineage>
        <taxon>Eukaryota</taxon>
        <taxon>Viridiplantae</taxon>
        <taxon>Streptophyta</taxon>
        <taxon>Embryophyta</taxon>
        <taxon>Tracheophyta</taxon>
        <taxon>Spermatophyta</taxon>
        <taxon>Magnoliopsida</taxon>
        <taxon>Magnoliidae</taxon>
        <taxon>Laurales</taxon>
        <taxon>Lauraceae</taxon>
        <taxon>Cinnamomum</taxon>
    </lineage>
</organism>
<dbReference type="GO" id="GO:0005525">
    <property type="term" value="F:GTP binding"/>
    <property type="evidence" value="ECO:0007669"/>
    <property type="project" value="InterPro"/>
</dbReference>
<evidence type="ECO:0000313" key="4">
    <source>
        <dbReference type="Proteomes" id="UP000283530"/>
    </source>
</evidence>
<keyword evidence="4" id="KW-1185">Reference proteome</keyword>
<protein>
    <submittedName>
        <fullName evidence="3">Ras-related protein RABF2a</fullName>
    </submittedName>
</protein>
<dbReference type="OrthoDB" id="63533at2759"/>
<dbReference type="Pfam" id="PF00071">
    <property type="entry name" value="Ras"/>
    <property type="match status" value="1"/>
</dbReference>
<dbReference type="EMBL" id="QPKB01000007">
    <property type="protein sequence ID" value="RWR88600.1"/>
    <property type="molecule type" value="Genomic_DNA"/>
</dbReference>
<dbReference type="PROSITE" id="PS51421">
    <property type="entry name" value="RAS"/>
    <property type="match status" value="1"/>
</dbReference>
<gene>
    <name evidence="3" type="ORF">CKAN_01762400</name>
</gene>
<proteinExistence type="predicted"/>
<dbReference type="PANTHER" id="PTHR47978">
    <property type="match status" value="1"/>
</dbReference>
<evidence type="ECO:0000256" key="1">
    <source>
        <dbReference type="ARBA" id="ARBA00022741"/>
    </source>
</evidence>
<accession>A0A3S3NAZ7</accession>
<feature type="region of interest" description="Disordered" evidence="2">
    <location>
        <begin position="116"/>
        <end position="141"/>
    </location>
</feature>
<evidence type="ECO:0000313" key="3">
    <source>
        <dbReference type="EMBL" id="RWR88600.1"/>
    </source>
</evidence>
<reference evidence="3 4" key="1">
    <citation type="journal article" date="2019" name="Nat. Plants">
        <title>Stout camphor tree genome fills gaps in understanding of flowering plant genome evolution.</title>
        <authorList>
            <person name="Chaw S.M."/>
            <person name="Liu Y.C."/>
            <person name="Wu Y.W."/>
            <person name="Wang H.Y."/>
            <person name="Lin C.I."/>
            <person name="Wu C.S."/>
            <person name="Ke H.M."/>
            <person name="Chang L.Y."/>
            <person name="Hsu C.Y."/>
            <person name="Yang H.T."/>
            <person name="Sudianto E."/>
            <person name="Hsu M.H."/>
            <person name="Wu K.P."/>
            <person name="Wang L.N."/>
            <person name="Leebens-Mack J.H."/>
            <person name="Tsai I.J."/>
        </authorList>
    </citation>
    <scope>NUCLEOTIDE SEQUENCE [LARGE SCALE GENOMIC DNA]</scope>
    <source>
        <strain evidence="4">cv. Chaw 1501</strain>
        <tissue evidence="3">Young leaves</tissue>
    </source>
</reference>
<dbReference type="SUPFAM" id="SSF52540">
    <property type="entry name" value="P-loop containing nucleoside triphosphate hydrolases"/>
    <property type="match status" value="1"/>
</dbReference>
<evidence type="ECO:0000256" key="2">
    <source>
        <dbReference type="SAM" id="MobiDB-lite"/>
    </source>
</evidence>
<dbReference type="GO" id="GO:0003924">
    <property type="term" value="F:GTPase activity"/>
    <property type="evidence" value="ECO:0007669"/>
    <property type="project" value="InterPro"/>
</dbReference>
<dbReference type="AlphaFoldDB" id="A0A3S3NAZ7"/>
<dbReference type="Gene3D" id="3.40.50.300">
    <property type="entry name" value="P-loop containing nucleotide triphosphate hydrolases"/>
    <property type="match status" value="1"/>
</dbReference>
<dbReference type="InterPro" id="IPR001806">
    <property type="entry name" value="Small_GTPase"/>
</dbReference>
<comment type="caution">
    <text evidence="3">The sequence shown here is derived from an EMBL/GenBank/DDBJ whole genome shotgun (WGS) entry which is preliminary data.</text>
</comment>
<dbReference type="PRINTS" id="PR00449">
    <property type="entry name" value="RASTRNSFRMNG"/>
</dbReference>
<dbReference type="SMART" id="SM00175">
    <property type="entry name" value="RAB"/>
    <property type="match status" value="1"/>
</dbReference>
<dbReference type="STRING" id="337451.A0A3S3NAZ7"/>
<dbReference type="Proteomes" id="UP000283530">
    <property type="component" value="Unassembled WGS sequence"/>
</dbReference>